<protein>
    <recommendedName>
        <fullName evidence="5">V-type ATP synthase subunit D</fullName>
    </recommendedName>
</protein>
<dbReference type="Pfam" id="PF01813">
    <property type="entry name" value="ATP-synt_D"/>
    <property type="match status" value="1"/>
</dbReference>
<organism evidence="4">
    <name type="scientific">marine sediment metagenome</name>
    <dbReference type="NCBI Taxonomy" id="412755"/>
    <lineage>
        <taxon>unclassified sequences</taxon>
        <taxon>metagenomes</taxon>
        <taxon>ecological metagenomes</taxon>
    </lineage>
</organism>
<evidence type="ECO:0008006" key="5">
    <source>
        <dbReference type="Google" id="ProtNLM"/>
    </source>
</evidence>
<dbReference type="InterPro" id="IPR002699">
    <property type="entry name" value="V_ATPase_D"/>
</dbReference>
<proteinExistence type="inferred from homology"/>
<accession>X1CGR7</accession>
<evidence type="ECO:0000313" key="4">
    <source>
        <dbReference type="EMBL" id="GAG95453.1"/>
    </source>
</evidence>
<sequence>MILNINATRMELLRLKKRLQIAQRGHKLLKDKRDELMRQLLSIIDEVKNLRFSIEKEFQSILEGFMLAKAEMGPFQMEQELLLPTKTISVSVEQKNLMSVHVPVYTREVKGDIISYGYFNTSGELDISLIKFDEFIES</sequence>
<evidence type="ECO:0000256" key="1">
    <source>
        <dbReference type="ARBA" id="ARBA00005850"/>
    </source>
</evidence>
<dbReference type="PANTHER" id="PTHR11671">
    <property type="entry name" value="V-TYPE ATP SYNTHASE SUBUNIT D"/>
    <property type="match status" value="1"/>
</dbReference>
<dbReference type="EMBL" id="BART01021044">
    <property type="protein sequence ID" value="GAG95453.1"/>
    <property type="molecule type" value="Genomic_DNA"/>
</dbReference>
<comment type="similarity">
    <text evidence="1">Belongs to the V-ATPase D subunit family.</text>
</comment>
<dbReference type="GO" id="GO:0046961">
    <property type="term" value="F:proton-transporting ATPase activity, rotational mechanism"/>
    <property type="evidence" value="ECO:0007669"/>
    <property type="project" value="InterPro"/>
</dbReference>
<dbReference type="Gene3D" id="1.10.287.3240">
    <property type="match status" value="1"/>
</dbReference>
<keyword evidence="2" id="KW-0813">Transport</keyword>
<keyword evidence="3" id="KW-0406">Ion transport</keyword>
<reference evidence="4" key="1">
    <citation type="journal article" date="2014" name="Front. Microbiol.">
        <title>High frequency of phylogenetically diverse reductive dehalogenase-homologous genes in deep subseafloor sedimentary metagenomes.</title>
        <authorList>
            <person name="Kawai M."/>
            <person name="Futagami T."/>
            <person name="Toyoda A."/>
            <person name="Takaki Y."/>
            <person name="Nishi S."/>
            <person name="Hori S."/>
            <person name="Arai W."/>
            <person name="Tsubouchi T."/>
            <person name="Morono Y."/>
            <person name="Uchiyama I."/>
            <person name="Ito T."/>
            <person name="Fujiyama A."/>
            <person name="Inagaki F."/>
            <person name="Takami H."/>
        </authorList>
    </citation>
    <scope>NUCLEOTIDE SEQUENCE</scope>
    <source>
        <strain evidence="4">Expedition CK06-06</strain>
    </source>
</reference>
<comment type="caution">
    <text evidence="4">The sequence shown here is derived from an EMBL/GenBank/DDBJ whole genome shotgun (WGS) entry which is preliminary data.</text>
</comment>
<feature type="non-terminal residue" evidence="4">
    <location>
        <position position="138"/>
    </location>
</feature>
<gene>
    <name evidence="4" type="ORF">S01H4_38944</name>
</gene>
<dbReference type="AlphaFoldDB" id="X1CGR7"/>
<evidence type="ECO:0000256" key="3">
    <source>
        <dbReference type="ARBA" id="ARBA00023065"/>
    </source>
</evidence>
<dbReference type="NCBIfam" id="TIGR00309">
    <property type="entry name" value="V_ATPase_subD"/>
    <property type="match status" value="1"/>
</dbReference>
<evidence type="ECO:0000256" key="2">
    <source>
        <dbReference type="ARBA" id="ARBA00022448"/>
    </source>
</evidence>
<name>X1CGR7_9ZZZZ</name>